<evidence type="ECO:0000256" key="1">
    <source>
        <dbReference type="SAM" id="Phobius"/>
    </source>
</evidence>
<dbReference type="Proteomes" id="UP000199321">
    <property type="component" value="Unassembled WGS sequence"/>
</dbReference>
<evidence type="ECO:0008006" key="4">
    <source>
        <dbReference type="Google" id="ProtNLM"/>
    </source>
</evidence>
<dbReference type="AlphaFoldDB" id="A0A1G7JP50"/>
<organism evidence="2 3">
    <name type="scientific">Ulvibacter litoralis</name>
    <dbReference type="NCBI Taxonomy" id="227084"/>
    <lineage>
        <taxon>Bacteria</taxon>
        <taxon>Pseudomonadati</taxon>
        <taxon>Bacteroidota</taxon>
        <taxon>Flavobacteriia</taxon>
        <taxon>Flavobacteriales</taxon>
        <taxon>Flavobacteriaceae</taxon>
        <taxon>Ulvibacter</taxon>
    </lineage>
</organism>
<accession>A0A1G7JP50</accession>
<reference evidence="2 3" key="1">
    <citation type="submission" date="2016-10" db="EMBL/GenBank/DDBJ databases">
        <authorList>
            <person name="de Groot N.N."/>
        </authorList>
    </citation>
    <scope>NUCLEOTIDE SEQUENCE [LARGE SCALE GENOMIC DNA]</scope>
    <source>
        <strain evidence="2 3">DSM 16195</strain>
    </source>
</reference>
<keyword evidence="3" id="KW-1185">Reference proteome</keyword>
<gene>
    <name evidence="2" type="ORF">SAMN05421855_1215</name>
</gene>
<dbReference type="EMBL" id="FNBA01000021">
    <property type="protein sequence ID" value="SDF26732.1"/>
    <property type="molecule type" value="Genomic_DNA"/>
</dbReference>
<dbReference type="Gene3D" id="3.30.700.10">
    <property type="entry name" value="Glycoprotein, Type 4 Pilin"/>
    <property type="match status" value="1"/>
</dbReference>
<name>A0A1G7JP50_9FLAO</name>
<keyword evidence="1" id="KW-1133">Transmembrane helix</keyword>
<evidence type="ECO:0000313" key="3">
    <source>
        <dbReference type="Proteomes" id="UP000199321"/>
    </source>
</evidence>
<dbReference type="InterPro" id="IPR045584">
    <property type="entry name" value="Pilin-like"/>
</dbReference>
<proteinExistence type="predicted"/>
<feature type="transmembrane region" description="Helical" evidence="1">
    <location>
        <begin position="83"/>
        <end position="107"/>
    </location>
</feature>
<dbReference type="SUPFAM" id="SSF54523">
    <property type="entry name" value="Pili subunits"/>
    <property type="match status" value="1"/>
</dbReference>
<dbReference type="OrthoDB" id="1447786at2"/>
<evidence type="ECO:0000313" key="2">
    <source>
        <dbReference type="EMBL" id="SDF26732.1"/>
    </source>
</evidence>
<feature type="transmembrane region" description="Helical" evidence="1">
    <location>
        <begin position="29"/>
        <end position="47"/>
    </location>
</feature>
<dbReference type="RefSeq" id="WP_093145515.1">
    <property type="nucleotide sequence ID" value="NZ_FNBA01000021.1"/>
</dbReference>
<sequence length="201" mass="23375">MNNLIPFIASFFLPGIGQFVLKDFKKGSIIFLSNIILTFILISTDFLSFIPNWTPHIVLMIWALFDVYDKIEHRDGKKSATRYMAFSLLIVVVLLPITLTLLITGIFKGVEFLSDEYLNEDRTKTEMNKISTELGLYKNHYRVYPKNYDSFIGQKPIWGSWKADSWKNPYKYELIDSLNYKLISAGKDGIYFNEDDIIRSN</sequence>
<keyword evidence="1" id="KW-0472">Membrane</keyword>
<keyword evidence="1" id="KW-0812">Transmembrane</keyword>
<protein>
    <recommendedName>
        <fullName evidence="4">Type II secretion system protein GspG C-terminal domain-containing protein</fullName>
    </recommendedName>
</protein>